<protein>
    <submittedName>
        <fullName evidence="3">Dihydrodipicolinate synthetase</fullName>
    </submittedName>
</protein>
<dbReference type="Pfam" id="PF00701">
    <property type="entry name" value="DHDPS"/>
    <property type="match status" value="1"/>
</dbReference>
<accession>A0A158IT46</accession>
<dbReference type="PANTHER" id="PTHR12128:SF66">
    <property type="entry name" value="4-HYDROXY-2-OXOGLUTARATE ALDOLASE, MITOCHONDRIAL"/>
    <property type="match status" value="1"/>
</dbReference>
<evidence type="ECO:0000256" key="1">
    <source>
        <dbReference type="ARBA" id="ARBA00007592"/>
    </source>
</evidence>
<sequence>MHMTLKHDYSPAGIWPVLYAYFDEHNQLDRDAMRVQVERTIAAGAPGIVTLGLATEVQRLSRAEREQLVNWAREDIASRVPLAVTVTGDTVREQTEFGNCAVAYGAQWLILQPPSTRTEPERFYFDFFAAVMNGLTGTAGAGIQNAPEYLGVGLSPEALAELAQQCPNFRWLKGEGAATVLRTTIDCLAAAGSTMPVFNGRGGQELLDNLRAGCAGMIVAPDSFDHQVEIYRAFAHDPAAAQRHYEEVLPAIVFVMQSLDALTCYGKRIAAWRMGFEVRHDRGIAPSAFGLECARRFADSLGPYAG</sequence>
<name>A0A158IT46_9BURK</name>
<dbReference type="Proteomes" id="UP000054683">
    <property type="component" value="Unassembled WGS sequence"/>
</dbReference>
<organism evidence="3 4">
    <name type="scientific">Caballeronia udeis</name>
    <dbReference type="NCBI Taxonomy" id="1232866"/>
    <lineage>
        <taxon>Bacteria</taxon>
        <taxon>Pseudomonadati</taxon>
        <taxon>Pseudomonadota</taxon>
        <taxon>Betaproteobacteria</taxon>
        <taxon>Burkholderiales</taxon>
        <taxon>Burkholderiaceae</taxon>
        <taxon>Caballeronia</taxon>
    </lineage>
</organism>
<proteinExistence type="inferred from homology"/>
<keyword evidence="2" id="KW-0456">Lyase</keyword>
<dbReference type="InterPro" id="IPR002220">
    <property type="entry name" value="DapA-like"/>
</dbReference>
<gene>
    <name evidence="3" type="ORF">AWB69_06567</name>
</gene>
<dbReference type="SMART" id="SM01130">
    <property type="entry name" value="DHDPS"/>
    <property type="match status" value="1"/>
</dbReference>
<evidence type="ECO:0000313" key="4">
    <source>
        <dbReference type="Proteomes" id="UP000054683"/>
    </source>
</evidence>
<dbReference type="InterPro" id="IPR013785">
    <property type="entry name" value="Aldolase_TIM"/>
</dbReference>
<evidence type="ECO:0000256" key="2">
    <source>
        <dbReference type="ARBA" id="ARBA00023239"/>
    </source>
</evidence>
<evidence type="ECO:0000313" key="3">
    <source>
        <dbReference type="EMBL" id="SAL59463.1"/>
    </source>
</evidence>
<dbReference type="GO" id="GO:0008840">
    <property type="term" value="F:4-hydroxy-tetrahydrodipicolinate synthase activity"/>
    <property type="evidence" value="ECO:0007669"/>
    <property type="project" value="TreeGrafter"/>
</dbReference>
<dbReference type="EMBL" id="FCOK02000060">
    <property type="protein sequence ID" value="SAL59463.1"/>
    <property type="molecule type" value="Genomic_DNA"/>
</dbReference>
<comment type="similarity">
    <text evidence="1">Belongs to the DapA family.</text>
</comment>
<dbReference type="Gene3D" id="3.20.20.70">
    <property type="entry name" value="Aldolase class I"/>
    <property type="match status" value="1"/>
</dbReference>
<dbReference type="AlphaFoldDB" id="A0A158IT46"/>
<reference evidence="3 4" key="1">
    <citation type="submission" date="2016-01" db="EMBL/GenBank/DDBJ databases">
        <authorList>
            <person name="Oliw E.H."/>
        </authorList>
    </citation>
    <scope>NUCLEOTIDE SEQUENCE [LARGE SCALE GENOMIC DNA]</scope>
    <source>
        <strain evidence="3">LMG 27134</strain>
    </source>
</reference>
<dbReference type="PANTHER" id="PTHR12128">
    <property type="entry name" value="DIHYDRODIPICOLINATE SYNTHASE"/>
    <property type="match status" value="1"/>
</dbReference>
<dbReference type="GO" id="GO:0005829">
    <property type="term" value="C:cytosol"/>
    <property type="evidence" value="ECO:0007669"/>
    <property type="project" value="TreeGrafter"/>
</dbReference>
<dbReference type="CDD" id="cd00408">
    <property type="entry name" value="DHDPS-like"/>
    <property type="match status" value="1"/>
</dbReference>
<dbReference type="SUPFAM" id="SSF51569">
    <property type="entry name" value="Aldolase"/>
    <property type="match status" value="1"/>
</dbReference>